<reference evidence="7 8" key="1">
    <citation type="journal article" date="2015" name="Genome Biol. Evol.">
        <title>Comparative Genomics of a Bacterivorous Green Alga Reveals Evolutionary Causalities and Consequences of Phago-Mixotrophic Mode of Nutrition.</title>
        <authorList>
            <person name="Burns J.A."/>
            <person name="Paasch A."/>
            <person name="Narechania A."/>
            <person name="Kim E."/>
        </authorList>
    </citation>
    <scope>NUCLEOTIDE SEQUENCE [LARGE SCALE GENOMIC DNA]</scope>
    <source>
        <strain evidence="7 8">PLY_AMNH</strain>
    </source>
</reference>
<dbReference type="PANTHER" id="PTHR31885">
    <property type="entry name" value="GH04784P"/>
    <property type="match status" value="1"/>
</dbReference>
<feature type="transmembrane region" description="Helical" evidence="6">
    <location>
        <begin position="36"/>
        <end position="56"/>
    </location>
</feature>
<evidence type="ECO:0000256" key="3">
    <source>
        <dbReference type="ARBA" id="ARBA00022692"/>
    </source>
</evidence>
<dbReference type="AlphaFoldDB" id="A0AAE0FND9"/>
<gene>
    <name evidence="7" type="ORF">CYMTET_28259</name>
</gene>
<dbReference type="Proteomes" id="UP001190700">
    <property type="component" value="Unassembled WGS sequence"/>
</dbReference>
<dbReference type="InterPro" id="IPR012506">
    <property type="entry name" value="TMEM86B-like"/>
</dbReference>
<feature type="transmembrane region" description="Helical" evidence="6">
    <location>
        <begin position="68"/>
        <end position="86"/>
    </location>
</feature>
<dbReference type="EMBL" id="LGRX02015876">
    <property type="protein sequence ID" value="KAK3262913.1"/>
    <property type="molecule type" value="Genomic_DNA"/>
</dbReference>
<keyword evidence="5 6" id="KW-0472">Membrane</keyword>
<comment type="subcellular location">
    <subcellularLocation>
        <location evidence="1">Membrane</location>
        <topology evidence="1">Multi-pass membrane protein</topology>
    </subcellularLocation>
</comment>
<dbReference type="PANTHER" id="PTHR31885:SF6">
    <property type="entry name" value="GH04784P"/>
    <property type="match status" value="1"/>
</dbReference>
<keyword evidence="8" id="KW-1185">Reference proteome</keyword>
<feature type="transmembrane region" description="Helical" evidence="6">
    <location>
        <begin position="131"/>
        <end position="150"/>
    </location>
</feature>
<name>A0AAE0FND9_9CHLO</name>
<evidence type="ECO:0000256" key="6">
    <source>
        <dbReference type="SAM" id="Phobius"/>
    </source>
</evidence>
<comment type="caution">
    <text evidence="7">The sequence shown here is derived from an EMBL/GenBank/DDBJ whole genome shotgun (WGS) entry which is preliminary data.</text>
</comment>
<dbReference type="GO" id="GO:0016020">
    <property type="term" value="C:membrane"/>
    <property type="evidence" value="ECO:0007669"/>
    <property type="project" value="UniProtKB-SubCell"/>
</dbReference>
<evidence type="ECO:0000256" key="2">
    <source>
        <dbReference type="ARBA" id="ARBA00007375"/>
    </source>
</evidence>
<evidence type="ECO:0000313" key="8">
    <source>
        <dbReference type="Proteomes" id="UP001190700"/>
    </source>
</evidence>
<keyword evidence="4 6" id="KW-1133">Transmembrane helix</keyword>
<dbReference type="Pfam" id="PF07947">
    <property type="entry name" value="YhhN"/>
    <property type="match status" value="1"/>
</dbReference>
<evidence type="ECO:0000256" key="1">
    <source>
        <dbReference type="ARBA" id="ARBA00004141"/>
    </source>
</evidence>
<comment type="similarity">
    <text evidence="2">Belongs to the TMEM86 family.</text>
</comment>
<evidence type="ECO:0000256" key="4">
    <source>
        <dbReference type="ARBA" id="ARBA00022989"/>
    </source>
</evidence>
<sequence length="169" mass="18701">MGCFFLGHYLNIWAFTHPSDEQSRPPSATVSAARSAFLAAPFLACYVAALVILFSLTDKLRSSTILSIAVPIYGLALVAACWRAVHRYVFTYHGESPVLWRAAAYGYCLYVCSDSLIAFDKFSYALPEPSRTLAVMLTYLLGQLLISVAIDVARPEHSLYHPIVTTEEE</sequence>
<accession>A0AAE0FND9</accession>
<keyword evidence="3 6" id="KW-0812">Transmembrane</keyword>
<proteinExistence type="inferred from homology"/>
<dbReference type="GO" id="GO:0016787">
    <property type="term" value="F:hydrolase activity"/>
    <property type="evidence" value="ECO:0007669"/>
    <property type="project" value="TreeGrafter"/>
</dbReference>
<organism evidence="7 8">
    <name type="scientific">Cymbomonas tetramitiformis</name>
    <dbReference type="NCBI Taxonomy" id="36881"/>
    <lineage>
        <taxon>Eukaryota</taxon>
        <taxon>Viridiplantae</taxon>
        <taxon>Chlorophyta</taxon>
        <taxon>Pyramimonadophyceae</taxon>
        <taxon>Pyramimonadales</taxon>
        <taxon>Pyramimonadaceae</taxon>
        <taxon>Cymbomonas</taxon>
    </lineage>
</organism>
<evidence type="ECO:0000256" key="5">
    <source>
        <dbReference type="ARBA" id="ARBA00023136"/>
    </source>
</evidence>
<evidence type="ECO:0000313" key="7">
    <source>
        <dbReference type="EMBL" id="KAK3262913.1"/>
    </source>
</evidence>
<feature type="transmembrane region" description="Helical" evidence="6">
    <location>
        <begin position="98"/>
        <end position="119"/>
    </location>
</feature>
<protein>
    <submittedName>
        <fullName evidence="7">Uncharacterized protein</fullName>
    </submittedName>
</protein>